<evidence type="ECO:0000256" key="6">
    <source>
        <dbReference type="ARBA" id="ARBA00022679"/>
    </source>
</evidence>
<keyword evidence="5 17" id="KW-0597">Phosphoprotein</keyword>
<feature type="domain" description="Response regulatory" evidence="20">
    <location>
        <begin position="954"/>
        <end position="1074"/>
    </location>
</feature>
<proteinExistence type="predicted"/>
<evidence type="ECO:0000313" key="24">
    <source>
        <dbReference type="EMBL" id="BAP56737.1"/>
    </source>
</evidence>
<evidence type="ECO:0000259" key="20">
    <source>
        <dbReference type="PROSITE" id="PS50110"/>
    </source>
</evidence>
<dbReference type="PROSITE" id="PS50113">
    <property type="entry name" value="PAC"/>
    <property type="match status" value="2"/>
</dbReference>
<comment type="catalytic activity">
    <reaction evidence="1">
        <text>ATP + protein L-histidine = ADP + protein N-phospho-L-histidine.</text>
        <dbReference type="EC" id="2.7.13.3"/>
    </reaction>
</comment>
<dbReference type="SMART" id="SM00073">
    <property type="entry name" value="HPT"/>
    <property type="match status" value="1"/>
</dbReference>
<dbReference type="PROSITE" id="PS50110">
    <property type="entry name" value="RESPONSE_REGULATORY"/>
    <property type="match status" value="2"/>
</dbReference>
<dbReference type="CDD" id="cd16922">
    <property type="entry name" value="HATPase_EvgS-ArcB-TorS-like"/>
    <property type="match status" value="1"/>
</dbReference>
<dbReference type="Pfam" id="PF00072">
    <property type="entry name" value="Response_reg"/>
    <property type="match status" value="1"/>
</dbReference>
<dbReference type="NCBIfam" id="TIGR00229">
    <property type="entry name" value="sensory_box"/>
    <property type="match status" value="2"/>
</dbReference>
<dbReference type="InterPro" id="IPR000700">
    <property type="entry name" value="PAS-assoc_C"/>
</dbReference>
<dbReference type="FunFam" id="3.30.565.10:FF:000010">
    <property type="entry name" value="Sensor histidine kinase RcsC"/>
    <property type="match status" value="1"/>
</dbReference>
<dbReference type="InterPro" id="IPR011006">
    <property type="entry name" value="CheY-like_superfamily"/>
</dbReference>
<comment type="subcellular location">
    <subcellularLocation>
        <location evidence="2">Cell membrane</location>
        <topology evidence="2">Multi-pass membrane protein</topology>
    </subcellularLocation>
</comment>
<dbReference type="CDD" id="cd17546">
    <property type="entry name" value="REC_hyHK_CKI1_RcsC-like"/>
    <property type="match status" value="1"/>
</dbReference>
<dbReference type="SUPFAM" id="SSF55785">
    <property type="entry name" value="PYP-like sensor domain (PAS domain)"/>
    <property type="match status" value="2"/>
</dbReference>
<dbReference type="HOGENOM" id="CLU_000445_114_15_6"/>
<evidence type="ECO:0000256" key="2">
    <source>
        <dbReference type="ARBA" id="ARBA00004651"/>
    </source>
</evidence>
<evidence type="ECO:0000256" key="15">
    <source>
        <dbReference type="ARBA" id="ARBA00068150"/>
    </source>
</evidence>
<dbReference type="Pfam" id="PF00989">
    <property type="entry name" value="PAS"/>
    <property type="match status" value="1"/>
</dbReference>
<feature type="domain" description="PAS" evidence="21">
    <location>
        <begin position="309"/>
        <end position="357"/>
    </location>
</feature>
<dbReference type="Pfam" id="PF00512">
    <property type="entry name" value="HisKA"/>
    <property type="match status" value="1"/>
</dbReference>
<dbReference type="SUPFAM" id="SSF47384">
    <property type="entry name" value="Homodimeric domain of signal transducing histidine kinase"/>
    <property type="match status" value="1"/>
</dbReference>
<dbReference type="InterPro" id="IPR000014">
    <property type="entry name" value="PAS"/>
</dbReference>
<evidence type="ECO:0000313" key="25">
    <source>
        <dbReference type="Proteomes" id="UP000031623"/>
    </source>
</evidence>
<keyword evidence="8" id="KW-0547">Nucleotide-binding</keyword>
<dbReference type="InterPro" id="IPR036097">
    <property type="entry name" value="HisK_dim/P_sf"/>
</dbReference>
<evidence type="ECO:0000256" key="7">
    <source>
        <dbReference type="ARBA" id="ARBA00022692"/>
    </source>
</evidence>
<dbReference type="Gene3D" id="3.40.50.2300">
    <property type="match status" value="2"/>
</dbReference>
<dbReference type="InterPro" id="IPR013767">
    <property type="entry name" value="PAS_fold"/>
</dbReference>
<dbReference type="CDD" id="cd00088">
    <property type="entry name" value="HPT"/>
    <property type="match status" value="1"/>
</dbReference>
<evidence type="ECO:0000256" key="14">
    <source>
        <dbReference type="ARBA" id="ARBA00064003"/>
    </source>
</evidence>
<dbReference type="InterPro" id="IPR003594">
    <property type="entry name" value="HATPase_dom"/>
</dbReference>
<dbReference type="SMART" id="SM00388">
    <property type="entry name" value="HisKA"/>
    <property type="match status" value="1"/>
</dbReference>
<evidence type="ECO:0000259" key="19">
    <source>
        <dbReference type="PROSITE" id="PS50109"/>
    </source>
</evidence>
<dbReference type="CDD" id="cd00082">
    <property type="entry name" value="HisKA"/>
    <property type="match status" value="1"/>
</dbReference>
<dbReference type="OrthoDB" id="9792854at2"/>
<feature type="modified residue" description="Phosphohistidine" evidence="16">
    <location>
        <position position="1157"/>
    </location>
</feature>
<keyword evidence="6" id="KW-0808">Transferase</keyword>
<dbReference type="SUPFAM" id="SSF52172">
    <property type="entry name" value="CheY-like"/>
    <property type="match status" value="2"/>
</dbReference>
<dbReference type="KEGG" id="tig:THII_2440"/>
<evidence type="ECO:0000256" key="1">
    <source>
        <dbReference type="ARBA" id="ARBA00000085"/>
    </source>
</evidence>
<feature type="domain" description="Histidine kinase" evidence="19">
    <location>
        <begin position="574"/>
        <end position="795"/>
    </location>
</feature>
<dbReference type="PANTHER" id="PTHR45339">
    <property type="entry name" value="HYBRID SIGNAL TRANSDUCTION HISTIDINE KINASE J"/>
    <property type="match status" value="1"/>
</dbReference>
<dbReference type="SUPFAM" id="SSF47226">
    <property type="entry name" value="Histidine-containing phosphotransfer domain, HPT domain"/>
    <property type="match status" value="1"/>
</dbReference>
<dbReference type="Proteomes" id="UP000031623">
    <property type="component" value="Chromosome"/>
</dbReference>
<evidence type="ECO:0000256" key="10">
    <source>
        <dbReference type="ARBA" id="ARBA00022840"/>
    </source>
</evidence>
<sequence length="1218" mass="138624">MMLNNFFSKSYAIFLFSSVCLGVLLIWIAQIRLEDFKQHQITIATNSIHYVANQIVDLVNKNRQLITLFVQQEEQLLQDLAQSPDSERLRQQFVQRIFAYFPNYFDFIVANQKSIPLFWQGMLQVDNYSQMQLQNFATQPEQTFKILAYFSEQHFHIIVPWGNFSLASEAQSASSSPPQSSGILLLGLPSDMIASILQAGQAYQQDILLLSQTEPDRVELTAQGRPLKNHNQLAPEDQQRILYRLPINYTHWEVVGLQQKSLFLKYQWALWNQSIVIFIIFFSSGLLLSHWAARTEKQQRQIERAFRQSESRLQTIINNLPVILWVINREGIFTFSRGKGLNILDLRQDELVGKNIFTTYQAFPEFLSAVKAALAGQELSNQTRRFSDSPRFFETTFSPLIENSHQLVGALILAIDITKHCRIEQDLRRQMLRNDLILENSMDGFCLFNSEGICQDVNQAFCKMLGYGREELIGMPVAQIGARFSPEEVTAAIQSLIKRGSHRIETQLWHKYGTRIEVEISSTAFRFEDDINQPLFLFSFIRDISTRKRYEMDLRQAKEAAESASRAKSEFLATMSHEIRTPMSGVIGTTELLQQTLLDAKQKHYLEMIRSSGEALLTLINDILDFSKIEANKLNLEQIEFDLSALLEEVINLFAVSAQRKGLELIYQISSFPPVKLIGDPSRLRQVLNNLLGNAVKFTQRGEIILHVSIVEELSQRFTLHFEVIDTGIGVNKEEGTRLFKPFLQADSSTTRRYGGTGLGLAISRRLVQIMGGEIGLISQVGQGSTFWFNLPFAKSTTPIATLDEPTNKLRGLKLLLVINHTAYHILFMALAQKWEMTTHIVTTTTEGLQLLQPMNGTYDIVIIEHDCPQLDGLNFMRTIQFDPQYAYLPLVLFTIVDKMVEQERESIKYLLNKPLLPSNLLRCLFHILGEDKVESVTLPPLSSSSPTHFNNKQILIAEDNKVNQEVIKVMLHNLGCQVTVVEDGQQALQALSQRHYDLIFMDCHMPHLDGFETSIQIRQQEQLQAGDSHIPIIALTANALQGDRERCIAMGMDDYLSKPVKSEDLQKMLGRYFGGPYLNQPIENNSKLPDTPELTTMPETHEVLSATKLEQMRKDMKGRSIAWLIDLFIKELPNYINELNTAIQTKEGEDLYLAAHKFKGSCSNLGAMSMVELCKQLEILGRAGDLEPAAQIVIHQVPQVAQHLTEALQQEKLKSTS</sequence>
<keyword evidence="10" id="KW-0067">ATP-binding</keyword>
<dbReference type="Pfam" id="PF02518">
    <property type="entry name" value="HATPase_c"/>
    <property type="match status" value="1"/>
</dbReference>
<keyword evidence="9 24" id="KW-0418">Kinase</keyword>
<keyword evidence="13 18" id="KW-0472">Membrane</keyword>
<evidence type="ECO:0000256" key="11">
    <source>
        <dbReference type="ARBA" id="ARBA00022989"/>
    </source>
</evidence>
<feature type="domain" description="HPt" evidence="23">
    <location>
        <begin position="1118"/>
        <end position="1212"/>
    </location>
</feature>
<dbReference type="Pfam" id="PF01627">
    <property type="entry name" value="Hpt"/>
    <property type="match status" value="1"/>
</dbReference>
<keyword evidence="4" id="KW-1003">Cell membrane</keyword>
<dbReference type="GO" id="GO:0005524">
    <property type="term" value="F:ATP binding"/>
    <property type="evidence" value="ECO:0007669"/>
    <property type="project" value="UniProtKB-KW"/>
</dbReference>
<dbReference type="PROSITE" id="PS50894">
    <property type="entry name" value="HPT"/>
    <property type="match status" value="1"/>
</dbReference>
<evidence type="ECO:0000256" key="3">
    <source>
        <dbReference type="ARBA" id="ARBA00012438"/>
    </source>
</evidence>
<protein>
    <recommendedName>
        <fullName evidence="15">Sensory/regulatory protein RpfC</fullName>
        <ecNumber evidence="3">2.7.13.3</ecNumber>
    </recommendedName>
</protein>
<reference evidence="24 25" key="1">
    <citation type="journal article" date="2014" name="ISME J.">
        <title>Ecophysiology of Thioploca ingrica as revealed by the complete genome sequence supplemented with proteomic evidence.</title>
        <authorList>
            <person name="Kojima H."/>
            <person name="Ogura Y."/>
            <person name="Yamamoto N."/>
            <person name="Togashi T."/>
            <person name="Mori H."/>
            <person name="Watanabe T."/>
            <person name="Nemoto F."/>
            <person name="Kurokawa K."/>
            <person name="Hayashi T."/>
            <person name="Fukui M."/>
        </authorList>
    </citation>
    <scope>NUCLEOTIDE SEQUENCE [LARGE SCALE GENOMIC DNA]</scope>
</reference>
<evidence type="ECO:0000259" key="21">
    <source>
        <dbReference type="PROSITE" id="PS50112"/>
    </source>
</evidence>
<dbReference type="Gene3D" id="1.20.120.160">
    <property type="entry name" value="HPT domain"/>
    <property type="match status" value="1"/>
</dbReference>
<dbReference type="Gene3D" id="3.30.450.20">
    <property type="entry name" value="PAS domain"/>
    <property type="match status" value="2"/>
</dbReference>
<dbReference type="PROSITE" id="PS50112">
    <property type="entry name" value="PAS"/>
    <property type="match status" value="2"/>
</dbReference>
<evidence type="ECO:0000256" key="9">
    <source>
        <dbReference type="ARBA" id="ARBA00022777"/>
    </source>
</evidence>
<evidence type="ECO:0000256" key="16">
    <source>
        <dbReference type="PROSITE-ProRule" id="PRU00110"/>
    </source>
</evidence>
<keyword evidence="7 18" id="KW-0812">Transmembrane</keyword>
<evidence type="ECO:0000259" key="23">
    <source>
        <dbReference type="PROSITE" id="PS50894"/>
    </source>
</evidence>
<feature type="domain" description="PAC" evidence="22">
    <location>
        <begin position="502"/>
        <end position="556"/>
    </location>
</feature>
<keyword evidence="11 18" id="KW-1133">Transmembrane helix</keyword>
<dbReference type="Gene3D" id="3.30.565.10">
    <property type="entry name" value="Histidine kinase-like ATPase, C-terminal domain"/>
    <property type="match status" value="1"/>
</dbReference>
<dbReference type="InterPro" id="IPR001789">
    <property type="entry name" value="Sig_transdc_resp-reg_receiver"/>
</dbReference>
<evidence type="ECO:0000256" key="4">
    <source>
        <dbReference type="ARBA" id="ARBA00022475"/>
    </source>
</evidence>
<dbReference type="SUPFAM" id="SSF55874">
    <property type="entry name" value="ATPase domain of HSP90 chaperone/DNA topoisomerase II/histidine kinase"/>
    <property type="match status" value="1"/>
</dbReference>
<dbReference type="InterPro" id="IPR004358">
    <property type="entry name" value="Sig_transdc_His_kin-like_C"/>
</dbReference>
<feature type="domain" description="PAC" evidence="22">
    <location>
        <begin position="377"/>
        <end position="429"/>
    </location>
</feature>
<feature type="domain" description="Response regulatory" evidence="20">
    <location>
        <begin position="814"/>
        <end position="929"/>
    </location>
</feature>
<comment type="caution">
    <text evidence="17">Lacks conserved residue(s) required for the propagation of feature annotation.</text>
</comment>
<feature type="transmembrane region" description="Helical" evidence="18">
    <location>
        <begin position="12"/>
        <end position="29"/>
    </location>
</feature>
<dbReference type="SMART" id="SM00091">
    <property type="entry name" value="PAS"/>
    <property type="match status" value="2"/>
</dbReference>
<dbReference type="InterPro" id="IPR003661">
    <property type="entry name" value="HisK_dim/P_dom"/>
</dbReference>
<feature type="domain" description="PAS" evidence="21">
    <location>
        <begin position="437"/>
        <end position="488"/>
    </location>
</feature>
<dbReference type="EC" id="2.7.13.3" evidence="3"/>
<dbReference type="SMART" id="SM00387">
    <property type="entry name" value="HATPase_c"/>
    <property type="match status" value="1"/>
</dbReference>
<evidence type="ECO:0000256" key="8">
    <source>
        <dbReference type="ARBA" id="ARBA00022741"/>
    </source>
</evidence>
<evidence type="ECO:0000256" key="18">
    <source>
        <dbReference type="SAM" id="Phobius"/>
    </source>
</evidence>
<dbReference type="Gene3D" id="1.10.287.130">
    <property type="match status" value="1"/>
</dbReference>
<dbReference type="PANTHER" id="PTHR45339:SF1">
    <property type="entry name" value="HYBRID SIGNAL TRANSDUCTION HISTIDINE KINASE J"/>
    <property type="match status" value="1"/>
</dbReference>
<dbReference type="FunFam" id="1.10.287.130:FF:000002">
    <property type="entry name" value="Two-component osmosensing histidine kinase"/>
    <property type="match status" value="1"/>
</dbReference>
<name>A0A090ALN0_9GAMM</name>
<keyword evidence="12" id="KW-0902">Two-component regulatory system</keyword>
<gene>
    <name evidence="24" type="ORF">THII_2440</name>
</gene>
<organism evidence="24 25">
    <name type="scientific">Thioploca ingrica</name>
    <dbReference type="NCBI Taxonomy" id="40754"/>
    <lineage>
        <taxon>Bacteria</taxon>
        <taxon>Pseudomonadati</taxon>
        <taxon>Pseudomonadota</taxon>
        <taxon>Gammaproteobacteria</taxon>
        <taxon>Thiotrichales</taxon>
        <taxon>Thiotrichaceae</taxon>
        <taxon>Thioploca</taxon>
    </lineage>
</organism>
<dbReference type="AlphaFoldDB" id="A0A090ALN0"/>
<dbReference type="CDD" id="cd00130">
    <property type="entry name" value="PAS"/>
    <property type="match status" value="2"/>
</dbReference>
<evidence type="ECO:0000256" key="13">
    <source>
        <dbReference type="ARBA" id="ARBA00023136"/>
    </source>
</evidence>
<dbReference type="InterPro" id="IPR035965">
    <property type="entry name" value="PAS-like_dom_sf"/>
</dbReference>
<dbReference type="GO" id="GO:0006355">
    <property type="term" value="P:regulation of DNA-templated transcription"/>
    <property type="evidence" value="ECO:0007669"/>
    <property type="project" value="InterPro"/>
</dbReference>
<feature type="transmembrane region" description="Helical" evidence="18">
    <location>
        <begin position="268"/>
        <end position="292"/>
    </location>
</feature>
<dbReference type="SMART" id="SM00448">
    <property type="entry name" value="REC"/>
    <property type="match status" value="1"/>
</dbReference>
<dbReference type="EMBL" id="AP014633">
    <property type="protein sequence ID" value="BAP56737.1"/>
    <property type="molecule type" value="Genomic_DNA"/>
</dbReference>
<dbReference type="PROSITE" id="PS50109">
    <property type="entry name" value="HIS_KIN"/>
    <property type="match status" value="1"/>
</dbReference>
<accession>A0A090ALN0</accession>
<keyword evidence="25" id="KW-1185">Reference proteome</keyword>
<comment type="subunit">
    <text evidence="14">At low DSF concentrations, interacts with RpfF.</text>
</comment>
<dbReference type="InterPro" id="IPR036641">
    <property type="entry name" value="HPT_dom_sf"/>
</dbReference>
<evidence type="ECO:0000256" key="5">
    <source>
        <dbReference type="ARBA" id="ARBA00022553"/>
    </source>
</evidence>
<dbReference type="Pfam" id="PF13426">
    <property type="entry name" value="PAS_9"/>
    <property type="match status" value="1"/>
</dbReference>
<evidence type="ECO:0000256" key="12">
    <source>
        <dbReference type="ARBA" id="ARBA00023012"/>
    </source>
</evidence>
<dbReference type="InterPro" id="IPR036890">
    <property type="entry name" value="HATPase_C_sf"/>
</dbReference>
<evidence type="ECO:0000259" key="22">
    <source>
        <dbReference type="PROSITE" id="PS50113"/>
    </source>
</evidence>
<dbReference type="InterPro" id="IPR005467">
    <property type="entry name" value="His_kinase_dom"/>
</dbReference>
<dbReference type="GO" id="GO:0000155">
    <property type="term" value="F:phosphorelay sensor kinase activity"/>
    <property type="evidence" value="ECO:0007669"/>
    <property type="project" value="InterPro"/>
</dbReference>
<feature type="modified residue" description="4-aspartylphosphate" evidence="17">
    <location>
        <position position="1003"/>
    </location>
</feature>
<dbReference type="STRING" id="40754.THII_2440"/>
<dbReference type="PRINTS" id="PR00344">
    <property type="entry name" value="BCTRLSENSOR"/>
</dbReference>
<dbReference type="InterPro" id="IPR008207">
    <property type="entry name" value="Sig_transdc_His_kin_Hpt_dom"/>
</dbReference>
<evidence type="ECO:0000256" key="17">
    <source>
        <dbReference type="PROSITE-ProRule" id="PRU00169"/>
    </source>
</evidence>
<dbReference type="GO" id="GO:0005886">
    <property type="term" value="C:plasma membrane"/>
    <property type="evidence" value="ECO:0007669"/>
    <property type="project" value="UniProtKB-SubCell"/>
</dbReference>